<dbReference type="Gene3D" id="3.30.920.30">
    <property type="entry name" value="Hypothetical protein"/>
    <property type="match status" value="1"/>
</dbReference>
<dbReference type="GO" id="GO:0003723">
    <property type="term" value="F:RNA binding"/>
    <property type="evidence" value="ECO:0007669"/>
    <property type="project" value="UniProtKB-KW"/>
</dbReference>
<keyword evidence="8" id="KW-1185">Reference proteome</keyword>
<keyword evidence="3" id="KW-0255">Endonuclease</keyword>
<evidence type="ECO:0000256" key="6">
    <source>
        <dbReference type="ARBA" id="ARBA00023016"/>
    </source>
</evidence>
<gene>
    <name evidence="7" type="ORF">DIC75_10245</name>
</gene>
<evidence type="ECO:0000256" key="4">
    <source>
        <dbReference type="ARBA" id="ARBA00022801"/>
    </source>
</evidence>
<evidence type="ECO:0000313" key="7">
    <source>
        <dbReference type="EMBL" id="MCM2466677.1"/>
    </source>
</evidence>
<comment type="caution">
    <text evidence="7">The sequence shown here is derived from an EMBL/GenBank/DDBJ whole genome shotgun (WGS) entry which is preliminary data.</text>
</comment>
<evidence type="ECO:0008006" key="9">
    <source>
        <dbReference type="Google" id="ProtNLM"/>
    </source>
</evidence>
<dbReference type="Pfam" id="PF07927">
    <property type="entry name" value="HicA_toxin"/>
    <property type="match status" value="1"/>
</dbReference>
<accession>A0ABD4TD80</accession>
<dbReference type="EMBL" id="QFDM01000003">
    <property type="protein sequence ID" value="MCM2466677.1"/>
    <property type="molecule type" value="Genomic_DNA"/>
</dbReference>
<reference evidence="7 8" key="1">
    <citation type="submission" date="2018-05" db="EMBL/GenBank/DDBJ databases">
        <title>Isolation and characterization of genus Methanoculleus species and their viruses from deep sea marine sediment offshore southwestern Taiwan.</title>
        <authorList>
            <person name="Wei W.-H."/>
            <person name="Chen W.-C."/>
            <person name="Lai M.-C."/>
            <person name="Chen S.-C."/>
        </authorList>
    </citation>
    <scope>NUCLEOTIDE SEQUENCE [LARGE SCALE GENOMIC DNA]</scope>
    <source>
        <strain evidence="7 8">CWC-02</strain>
    </source>
</reference>
<dbReference type="GO" id="GO:0016787">
    <property type="term" value="F:hydrolase activity"/>
    <property type="evidence" value="ECO:0007669"/>
    <property type="project" value="UniProtKB-KW"/>
</dbReference>
<evidence type="ECO:0000256" key="1">
    <source>
        <dbReference type="ARBA" id="ARBA00022649"/>
    </source>
</evidence>
<dbReference type="SUPFAM" id="SSF54786">
    <property type="entry name" value="YcfA/nrd intein domain"/>
    <property type="match status" value="1"/>
</dbReference>
<dbReference type="InterPro" id="IPR038570">
    <property type="entry name" value="HicA_sf"/>
</dbReference>
<evidence type="ECO:0000313" key="8">
    <source>
        <dbReference type="Proteomes" id="UP001523230"/>
    </source>
</evidence>
<dbReference type="Proteomes" id="UP001523230">
    <property type="component" value="Unassembled WGS sequence"/>
</dbReference>
<dbReference type="InterPro" id="IPR012933">
    <property type="entry name" value="HicA_mRNA_interferase"/>
</dbReference>
<keyword evidence="6" id="KW-0346">Stress response</keyword>
<proteinExistence type="predicted"/>
<protein>
    <recommendedName>
        <fullName evidence="9">YcfA family protein</fullName>
    </recommendedName>
</protein>
<keyword evidence="5" id="KW-0694">RNA-binding</keyword>
<name>A0ABD4TD80_9EURY</name>
<dbReference type="AlphaFoldDB" id="A0ABD4TD80"/>
<sequence length="70" mass="7955">MLVVVSFQGMREGRLKEVAKDQVQVHHLFYHPETKRRAVVPVHGRDLPAGTLLEILKQAGIEREEIGDLL</sequence>
<evidence type="ECO:0000256" key="5">
    <source>
        <dbReference type="ARBA" id="ARBA00022884"/>
    </source>
</evidence>
<keyword evidence="4" id="KW-0378">Hydrolase</keyword>
<keyword evidence="1" id="KW-1277">Toxin-antitoxin system</keyword>
<organism evidence="7 8">
    <name type="scientific">Methanoculleus oceani</name>
    <dbReference type="NCBI Taxonomy" id="2184756"/>
    <lineage>
        <taxon>Archaea</taxon>
        <taxon>Methanobacteriati</taxon>
        <taxon>Methanobacteriota</taxon>
        <taxon>Stenosarchaea group</taxon>
        <taxon>Methanomicrobia</taxon>
        <taxon>Methanomicrobiales</taxon>
        <taxon>Methanomicrobiaceae</taxon>
        <taxon>Methanoculleus</taxon>
    </lineage>
</organism>
<keyword evidence="2" id="KW-0540">Nuclease</keyword>
<evidence type="ECO:0000256" key="2">
    <source>
        <dbReference type="ARBA" id="ARBA00022722"/>
    </source>
</evidence>
<dbReference type="GO" id="GO:0004519">
    <property type="term" value="F:endonuclease activity"/>
    <property type="evidence" value="ECO:0007669"/>
    <property type="project" value="UniProtKB-KW"/>
</dbReference>
<evidence type="ECO:0000256" key="3">
    <source>
        <dbReference type="ARBA" id="ARBA00022759"/>
    </source>
</evidence>